<reference evidence="1 2" key="1">
    <citation type="submission" date="2017-02" db="EMBL/GenBank/DDBJ databases">
        <title>Complete genome sequences of Mycobacterium kansasii strains isolated from rhesus macaques.</title>
        <authorList>
            <person name="Panda A."/>
            <person name="Nagaraj S."/>
            <person name="Zhao X."/>
            <person name="Tettelin H."/>
            <person name="Detolla L.J."/>
        </authorList>
    </citation>
    <scope>NUCLEOTIDE SEQUENCE [LARGE SCALE GENOMIC DNA]</scope>
    <source>
        <strain evidence="1 2">11-3813</strain>
    </source>
</reference>
<dbReference type="GO" id="GO:0032259">
    <property type="term" value="P:methylation"/>
    <property type="evidence" value="ECO:0007669"/>
    <property type="project" value="UniProtKB-KW"/>
</dbReference>
<dbReference type="Proteomes" id="UP000189229">
    <property type="component" value="Unassembled WGS sequence"/>
</dbReference>
<name>A0A1V3XAB3_MYCKA</name>
<gene>
    <name evidence="1" type="primary">cfa</name>
    <name evidence="1" type="ORF">BZL30_3569</name>
</gene>
<evidence type="ECO:0000313" key="1">
    <source>
        <dbReference type="EMBL" id="OOK76068.1"/>
    </source>
</evidence>
<dbReference type="GO" id="GO:0008825">
    <property type="term" value="F:cyclopropane-fatty-acyl-phospholipid synthase activity"/>
    <property type="evidence" value="ECO:0007669"/>
    <property type="project" value="UniProtKB-EC"/>
</dbReference>
<dbReference type="AlphaFoldDB" id="A0A1V3XAB3"/>
<comment type="caution">
    <text evidence="1">The sequence shown here is derived from an EMBL/GenBank/DDBJ whole genome shotgun (WGS) entry which is preliminary data.</text>
</comment>
<sequence>MTTIKEASRPTAGGKLTMAEILAIFTAPGQQPLKFAAYDGSTAGRADAALGLELTSPRGITYLATARVNWVWPAPTYRVTCRLGASIPATRISCSKR</sequence>
<organism evidence="1 2">
    <name type="scientific">Mycobacterium kansasii</name>
    <dbReference type="NCBI Taxonomy" id="1768"/>
    <lineage>
        <taxon>Bacteria</taxon>
        <taxon>Bacillati</taxon>
        <taxon>Actinomycetota</taxon>
        <taxon>Actinomycetes</taxon>
        <taxon>Mycobacteriales</taxon>
        <taxon>Mycobacteriaceae</taxon>
        <taxon>Mycobacterium</taxon>
    </lineage>
</organism>
<dbReference type="EMBL" id="MVBM01000003">
    <property type="protein sequence ID" value="OOK76068.1"/>
    <property type="molecule type" value="Genomic_DNA"/>
</dbReference>
<keyword evidence="1" id="KW-0808">Transferase</keyword>
<evidence type="ECO:0000313" key="2">
    <source>
        <dbReference type="Proteomes" id="UP000189229"/>
    </source>
</evidence>
<keyword evidence="1" id="KW-0489">Methyltransferase</keyword>
<dbReference type="EC" id="2.1.1.79" evidence="1"/>
<accession>A0A1V3XAB3</accession>
<proteinExistence type="predicted"/>
<protein>
    <submittedName>
        <fullName evidence="1">Cyclopropane-fatty-acyl-phospholipid synthase domain protein</fullName>
        <ecNumber evidence="1">2.1.1.79</ecNumber>
    </submittedName>
</protein>